<evidence type="ECO:0000313" key="2">
    <source>
        <dbReference type="EMBL" id="GAH48100.1"/>
    </source>
</evidence>
<proteinExistence type="predicted"/>
<comment type="caution">
    <text evidence="2">The sequence shown here is derived from an EMBL/GenBank/DDBJ whole genome shotgun (WGS) entry which is preliminary data.</text>
</comment>
<evidence type="ECO:0000256" key="1">
    <source>
        <dbReference type="SAM" id="MobiDB-lite"/>
    </source>
</evidence>
<feature type="region of interest" description="Disordered" evidence="1">
    <location>
        <begin position="109"/>
        <end position="128"/>
    </location>
</feature>
<reference evidence="2" key="1">
    <citation type="journal article" date="2014" name="Front. Microbiol.">
        <title>High frequency of phylogenetically diverse reductive dehalogenase-homologous genes in deep subseafloor sedimentary metagenomes.</title>
        <authorList>
            <person name="Kawai M."/>
            <person name="Futagami T."/>
            <person name="Toyoda A."/>
            <person name="Takaki Y."/>
            <person name="Nishi S."/>
            <person name="Hori S."/>
            <person name="Arai W."/>
            <person name="Tsubouchi T."/>
            <person name="Morono Y."/>
            <person name="Uchiyama I."/>
            <person name="Ito T."/>
            <person name="Fujiyama A."/>
            <person name="Inagaki F."/>
            <person name="Takami H."/>
        </authorList>
    </citation>
    <scope>NUCLEOTIDE SEQUENCE</scope>
    <source>
        <strain evidence="2">Expedition CK06-06</strain>
    </source>
</reference>
<organism evidence="2">
    <name type="scientific">marine sediment metagenome</name>
    <dbReference type="NCBI Taxonomy" id="412755"/>
    <lineage>
        <taxon>unclassified sequences</taxon>
        <taxon>metagenomes</taxon>
        <taxon>ecological metagenomes</taxon>
    </lineage>
</organism>
<feature type="non-terminal residue" evidence="2">
    <location>
        <position position="1"/>
    </location>
</feature>
<sequence length="128" mass="14468">GIAAAFRHCSVHARGVMPEPDVTSVLEKATGESFTGKKKTVLWRQAMVDRYFRFEGGNCYLQGIDHSQLKPHYAFVNKPTTDLMEKLVSHACLAYTTALMHFGAEPFWERDKGKPQQDKASVRGKPRR</sequence>
<dbReference type="EMBL" id="BARU01020286">
    <property type="protein sequence ID" value="GAH48100.1"/>
    <property type="molecule type" value="Genomic_DNA"/>
</dbReference>
<accession>X1GTB8</accession>
<gene>
    <name evidence="2" type="ORF">S03H2_33340</name>
</gene>
<name>X1GTB8_9ZZZZ</name>
<feature type="compositionally biased region" description="Basic and acidic residues" evidence="1">
    <location>
        <begin position="109"/>
        <end position="121"/>
    </location>
</feature>
<protein>
    <submittedName>
        <fullName evidence="2">Uncharacterized protein</fullName>
    </submittedName>
</protein>
<dbReference type="AlphaFoldDB" id="X1GTB8"/>